<dbReference type="EMBL" id="BEHT01000003">
    <property type="protein sequence ID" value="GBC97896.1"/>
    <property type="molecule type" value="Genomic_DNA"/>
</dbReference>
<dbReference type="Proteomes" id="UP000236173">
    <property type="component" value="Unassembled WGS sequence"/>
</dbReference>
<evidence type="ECO:0008006" key="4">
    <source>
        <dbReference type="Google" id="ProtNLM"/>
    </source>
</evidence>
<sequence>MAKGSGKHIALLLLLVLATFAAAEVAGVAEERGNSVPCSADGCGDCLCCMPPAVVSLKICQVAKADDSAKDIPAAVLPSLPTLSPLLGCELDDFETLPLCTLTPSFVLSPRAPPLSG</sequence>
<keyword evidence="1" id="KW-0732">Signal</keyword>
<proteinExistence type="predicted"/>
<name>A0A2H5X9N4_9BACT</name>
<accession>A0A2H5X9N4</accession>
<evidence type="ECO:0000313" key="2">
    <source>
        <dbReference type="EMBL" id="GBC97896.1"/>
    </source>
</evidence>
<feature type="signal peptide" evidence="1">
    <location>
        <begin position="1"/>
        <end position="23"/>
    </location>
</feature>
<organism evidence="2 3">
    <name type="scientific">Candidatus Fervidibacter japonicus</name>
    <dbReference type="NCBI Taxonomy" id="2035412"/>
    <lineage>
        <taxon>Bacteria</taxon>
        <taxon>Candidatus Fervidibacterota</taxon>
        <taxon>Candidatus Fervidibacter</taxon>
    </lineage>
</organism>
<feature type="chain" id="PRO_5014134454" description="4Fe-4S ferredoxin-type domain-containing protein" evidence="1">
    <location>
        <begin position="24"/>
        <end position="117"/>
    </location>
</feature>
<gene>
    <name evidence="2" type="ORF">HRbin17_00391</name>
</gene>
<reference evidence="3" key="1">
    <citation type="submission" date="2017-09" db="EMBL/GenBank/DDBJ databases">
        <title>Metaegenomics of thermophilic ammonia-oxidizing enrichment culture.</title>
        <authorList>
            <person name="Kato S."/>
            <person name="Suzuki K."/>
        </authorList>
    </citation>
    <scope>NUCLEOTIDE SEQUENCE [LARGE SCALE GENOMIC DNA]</scope>
</reference>
<evidence type="ECO:0000256" key="1">
    <source>
        <dbReference type="SAM" id="SignalP"/>
    </source>
</evidence>
<evidence type="ECO:0000313" key="3">
    <source>
        <dbReference type="Proteomes" id="UP000236173"/>
    </source>
</evidence>
<protein>
    <recommendedName>
        <fullName evidence="4">4Fe-4S ferredoxin-type domain-containing protein</fullName>
    </recommendedName>
</protein>
<dbReference type="AlphaFoldDB" id="A0A2H5X9N4"/>
<comment type="caution">
    <text evidence="2">The sequence shown here is derived from an EMBL/GenBank/DDBJ whole genome shotgun (WGS) entry which is preliminary data.</text>
</comment>